<reference evidence="3" key="1">
    <citation type="submission" date="2021-01" db="EMBL/GenBank/DDBJ databases">
        <authorList>
            <person name="Kaushik A."/>
        </authorList>
    </citation>
    <scope>NUCLEOTIDE SEQUENCE</scope>
    <source>
        <strain evidence="3">Type strain: AG8-Rh-89/</strain>
    </source>
</reference>
<evidence type="ECO:0000313" key="4">
    <source>
        <dbReference type="Proteomes" id="UP000663850"/>
    </source>
</evidence>
<feature type="compositionally biased region" description="Pro residues" evidence="1">
    <location>
        <begin position="240"/>
        <end position="253"/>
    </location>
</feature>
<feature type="region of interest" description="Disordered" evidence="1">
    <location>
        <begin position="174"/>
        <end position="201"/>
    </location>
</feature>
<feature type="compositionally biased region" description="Basic and acidic residues" evidence="1">
    <location>
        <begin position="776"/>
        <end position="816"/>
    </location>
</feature>
<dbReference type="InterPro" id="IPR057511">
    <property type="entry name" value="WH_GDS1"/>
</dbReference>
<dbReference type="PANTHER" id="PTHR24216">
    <property type="entry name" value="PAXILLIN-RELATED"/>
    <property type="match status" value="1"/>
</dbReference>
<feature type="compositionally biased region" description="Low complexity" evidence="1">
    <location>
        <begin position="665"/>
        <end position="688"/>
    </location>
</feature>
<feature type="region of interest" description="Disordered" evidence="1">
    <location>
        <begin position="759"/>
        <end position="816"/>
    </location>
</feature>
<dbReference type="AlphaFoldDB" id="A0A8H3DJP4"/>
<proteinExistence type="predicted"/>
<feature type="domain" description="GDS1 winged helix" evidence="2">
    <location>
        <begin position="101"/>
        <end position="163"/>
    </location>
</feature>
<feature type="compositionally biased region" description="Pro residues" evidence="1">
    <location>
        <begin position="55"/>
        <end position="64"/>
    </location>
</feature>
<dbReference type="Proteomes" id="UP000663850">
    <property type="component" value="Unassembled WGS sequence"/>
</dbReference>
<dbReference type="Pfam" id="PF25318">
    <property type="entry name" value="WHD_GDS1"/>
    <property type="match status" value="1"/>
</dbReference>
<dbReference type="EMBL" id="CAJMWZ010006859">
    <property type="protein sequence ID" value="CAE6528590.1"/>
    <property type="molecule type" value="Genomic_DNA"/>
</dbReference>
<gene>
    <name evidence="3" type="ORF">RDB_LOCUS127108</name>
</gene>
<feature type="region of interest" description="Disordered" evidence="1">
    <location>
        <begin position="441"/>
        <end position="460"/>
    </location>
</feature>
<sequence>MASSPTIHETTAGHSVCLSGISTVGSTKDVGSLPAVHNTPTQAAISRSQRLFKPPIVPTDPPFPTTATTMTSTPATESQPQPQPQASVCAREFPPPGVSIAPDDLRDGVLMGVCRALAHVDNRALTPRQIVDVAHLAGIIKLGGNTPASTVSTHIRAHLARGTPALLHRHSLQPRARQPSDIPTIEDCAIGPSADGTSERKKGTAWYLSEAAGFLSPWDRLGIPKPKEPEPDQSVRSSPSPAPVAPNPNPVPIEPQSQPQRMSSRKRTRTKSWGAAARELGLDGMSPQPDFDDESEAEAHRERKSKVRIRLRLGSVTSRSSSVRPDDASPLSPQDNDNDSDLEETFRYSNPLPIRNHVFSAPCPQLVHSRRSLSNSSSGGPSTPHALVDAEDSDVEDGDFHVRMMCNSDSPSSPRKPADQAPLVGIGLELIFEGSDRSVKVKEESDSVSPPSLSSRASSLAASSLPEDDVWAVKIEETEDAKAMVVDAPSFDPPDLCESGLGFDFTTSYEGIELEFAMLGVRSPTILPNAFIRDPDHVDGPESVRLDEVDRMWPDWGDKRAHTRTLRTGRNSPSKRRESGWAWGCRAAPGMRVSLSGSRPQTCNERTATSGIALQQGTLKVDKTVLHGVEYASYIIRGCVLLRRLEDAYFRTDNTIDVPSPPPDASDVSNTTDTSAPMTSSPPASESSDVLHHNSSCDVVNPGAMPQGASIDFGTGIEAVDVSGMWCPLAEARSVAEERLRPYLPEDVRLVFLGDTLELRDPELEPEPEPEPESEAEARMETDSDTPESKGDEAHYSESKTDADERGRRDDTPIAHMTPREKVLVASEEDVSVFMRPSSPATAPCATGYTMCWGLFEMVTMGDATWDSSG</sequence>
<comment type="caution">
    <text evidence="3">The sequence shown here is derived from an EMBL/GenBank/DDBJ whole genome shotgun (WGS) entry which is preliminary data.</text>
</comment>
<feature type="region of interest" description="Disordered" evidence="1">
    <location>
        <begin position="53"/>
        <end position="87"/>
    </location>
</feature>
<feature type="compositionally biased region" description="Basic residues" evidence="1">
    <location>
        <begin position="302"/>
        <end position="311"/>
    </location>
</feature>
<feature type="compositionally biased region" description="Acidic residues" evidence="1">
    <location>
        <begin position="764"/>
        <end position="775"/>
    </location>
</feature>
<organism evidence="3 4">
    <name type="scientific">Rhizoctonia solani</name>
    <dbReference type="NCBI Taxonomy" id="456999"/>
    <lineage>
        <taxon>Eukaryota</taxon>
        <taxon>Fungi</taxon>
        <taxon>Dikarya</taxon>
        <taxon>Basidiomycota</taxon>
        <taxon>Agaricomycotina</taxon>
        <taxon>Agaricomycetes</taxon>
        <taxon>Cantharellales</taxon>
        <taxon>Ceratobasidiaceae</taxon>
        <taxon>Rhizoctonia</taxon>
    </lineage>
</organism>
<name>A0A8H3DJP4_9AGAM</name>
<accession>A0A8H3DJP4</accession>
<feature type="compositionally biased region" description="Low complexity" evidence="1">
    <location>
        <begin position="372"/>
        <end position="382"/>
    </location>
</feature>
<feature type="region of interest" description="Disordered" evidence="1">
    <location>
        <begin position="653"/>
        <end position="701"/>
    </location>
</feature>
<evidence type="ECO:0000313" key="3">
    <source>
        <dbReference type="EMBL" id="CAE6528590.1"/>
    </source>
</evidence>
<feature type="compositionally biased region" description="Low complexity" evidence="1">
    <location>
        <begin position="447"/>
        <end position="460"/>
    </location>
</feature>
<evidence type="ECO:0000256" key="1">
    <source>
        <dbReference type="SAM" id="MobiDB-lite"/>
    </source>
</evidence>
<feature type="compositionally biased region" description="Low complexity" evidence="1">
    <location>
        <begin position="65"/>
        <end position="76"/>
    </location>
</feature>
<evidence type="ECO:0000259" key="2">
    <source>
        <dbReference type="Pfam" id="PF25318"/>
    </source>
</evidence>
<protein>
    <recommendedName>
        <fullName evidence="2">GDS1 winged helix domain-containing protein</fullName>
    </recommendedName>
</protein>
<dbReference type="PANTHER" id="PTHR24216:SF65">
    <property type="entry name" value="PAXILLIN-LIKE PROTEIN 1"/>
    <property type="match status" value="1"/>
</dbReference>
<feature type="compositionally biased region" description="Polar residues" evidence="1">
    <location>
        <begin position="77"/>
        <end position="86"/>
    </location>
</feature>
<feature type="region of interest" description="Disordered" evidence="1">
    <location>
        <begin position="218"/>
        <end position="393"/>
    </location>
</feature>